<reference evidence="2 3" key="1">
    <citation type="submission" date="2014-06" db="EMBL/GenBank/DDBJ databases">
        <title>Evolutionary Origins and Diversification of the Mycorrhizal Mutualists.</title>
        <authorList>
            <consortium name="DOE Joint Genome Institute"/>
            <consortium name="Mycorrhizal Genomics Consortium"/>
            <person name="Kohler A."/>
            <person name="Kuo A."/>
            <person name="Nagy L.G."/>
            <person name="Floudas D."/>
            <person name="Copeland A."/>
            <person name="Barry K.W."/>
            <person name="Cichocki N."/>
            <person name="Veneault-Fourrey C."/>
            <person name="LaButti K."/>
            <person name="Lindquist E.A."/>
            <person name="Lipzen A."/>
            <person name="Lundell T."/>
            <person name="Morin E."/>
            <person name="Murat C."/>
            <person name="Riley R."/>
            <person name="Ohm R."/>
            <person name="Sun H."/>
            <person name="Tunlid A."/>
            <person name="Henrissat B."/>
            <person name="Grigoriev I.V."/>
            <person name="Hibbett D.S."/>
            <person name="Martin F."/>
        </authorList>
    </citation>
    <scope>NUCLEOTIDE SEQUENCE [LARGE SCALE GENOMIC DNA]</scope>
    <source>
        <strain evidence="2 3">SS14</strain>
    </source>
</reference>
<keyword evidence="1" id="KW-0812">Transmembrane</keyword>
<keyword evidence="1" id="KW-1133">Transmembrane helix</keyword>
<dbReference type="EMBL" id="KN837432">
    <property type="protein sequence ID" value="KIJ25125.1"/>
    <property type="molecule type" value="Genomic_DNA"/>
</dbReference>
<evidence type="ECO:0000313" key="2">
    <source>
        <dbReference type="EMBL" id="KIJ25125.1"/>
    </source>
</evidence>
<dbReference type="OrthoDB" id="2868589at2759"/>
<name>A0A0C9UIQ8_SPHS4</name>
<organism evidence="2 3">
    <name type="scientific">Sphaerobolus stellatus (strain SS14)</name>
    <dbReference type="NCBI Taxonomy" id="990650"/>
    <lineage>
        <taxon>Eukaryota</taxon>
        <taxon>Fungi</taxon>
        <taxon>Dikarya</taxon>
        <taxon>Basidiomycota</taxon>
        <taxon>Agaricomycotina</taxon>
        <taxon>Agaricomycetes</taxon>
        <taxon>Phallomycetidae</taxon>
        <taxon>Geastrales</taxon>
        <taxon>Sphaerobolaceae</taxon>
        <taxon>Sphaerobolus</taxon>
    </lineage>
</organism>
<keyword evidence="3" id="KW-1185">Reference proteome</keyword>
<evidence type="ECO:0000256" key="1">
    <source>
        <dbReference type="SAM" id="Phobius"/>
    </source>
</evidence>
<evidence type="ECO:0000313" key="3">
    <source>
        <dbReference type="Proteomes" id="UP000054279"/>
    </source>
</evidence>
<feature type="transmembrane region" description="Helical" evidence="1">
    <location>
        <begin position="52"/>
        <end position="75"/>
    </location>
</feature>
<proteinExistence type="predicted"/>
<accession>A0A0C9UIQ8</accession>
<protein>
    <submittedName>
        <fullName evidence="2">Uncharacterized protein</fullName>
    </submittedName>
</protein>
<gene>
    <name evidence="2" type="ORF">M422DRAFT_273946</name>
</gene>
<dbReference type="HOGENOM" id="CLU_1644789_0_0_1"/>
<dbReference type="Proteomes" id="UP000054279">
    <property type="component" value="Unassembled WGS sequence"/>
</dbReference>
<keyword evidence="1" id="KW-0472">Membrane</keyword>
<dbReference type="AlphaFoldDB" id="A0A0C9UIQ8"/>
<sequence length="161" mass="18220">MTDAGAPPFDLKPLYGPALVGLVLSAFLCGLVTLQTFFYYRNYSKDPTSLKLYVFIIWFLQVVHVIVIFMLVYYYTVLHWVYGNSILSALNARHSLQNTHMPSGWFNPTLSGHPQNQGDDLGFPSISIIEFAQRETGTLESEFQGTSQRDLEAAKLYSEKL</sequence>
<feature type="transmembrane region" description="Helical" evidence="1">
    <location>
        <begin position="18"/>
        <end position="40"/>
    </location>
</feature>